<dbReference type="OrthoDB" id="1902587at2759"/>
<dbReference type="Pfam" id="PF13181">
    <property type="entry name" value="TPR_8"/>
    <property type="match status" value="1"/>
</dbReference>
<feature type="region of interest" description="Disordered" evidence="9">
    <location>
        <begin position="1"/>
        <end position="47"/>
    </location>
</feature>
<evidence type="ECO:0000313" key="11">
    <source>
        <dbReference type="EMBL" id="GBG79512.1"/>
    </source>
</evidence>
<evidence type="ECO:0000256" key="5">
    <source>
        <dbReference type="ARBA" id="ARBA00023110"/>
    </source>
</evidence>
<dbReference type="Gramene" id="GBG79512">
    <property type="protein sequence ID" value="GBG79512"/>
    <property type="gene ID" value="CBR_g29659"/>
</dbReference>
<dbReference type="EMBL" id="BFEA01000321">
    <property type="protein sequence ID" value="GBG79512.1"/>
    <property type="molecule type" value="Genomic_DNA"/>
</dbReference>
<dbReference type="SUPFAM" id="SSF48452">
    <property type="entry name" value="TPR-like"/>
    <property type="match status" value="1"/>
</dbReference>
<evidence type="ECO:0000256" key="4">
    <source>
        <dbReference type="ARBA" id="ARBA00022803"/>
    </source>
</evidence>
<gene>
    <name evidence="11" type="ORF">CBR_g29659</name>
</gene>
<keyword evidence="12" id="KW-1185">Reference proteome</keyword>
<dbReference type="InterPro" id="IPR046357">
    <property type="entry name" value="PPIase_dom_sf"/>
</dbReference>
<reference evidence="11 12" key="1">
    <citation type="journal article" date="2018" name="Cell">
        <title>The Chara Genome: Secondary Complexity and Implications for Plant Terrestrialization.</title>
        <authorList>
            <person name="Nishiyama T."/>
            <person name="Sakayama H."/>
            <person name="Vries J.D."/>
            <person name="Buschmann H."/>
            <person name="Saint-Marcoux D."/>
            <person name="Ullrich K.K."/>
            <person name="Haas F.B."/>
            <person name="Vanderstraeten L."/>
            <person name="Becker D."/>
            <person name="Lang D."/>
            <person name="Vosolsobe S."/>
            <person name="Rombauts S."/>
            <person name="Wilhelmsson P.K.I."/>
            <person name="Janitza P."/>
            <person name="Kern R."/>
            <person name="Heyl A."/>
            <person name="Rumpler F."/>
            <person name="Villalobos L.I.A.C."/>
            <person name="Clay J.M."/>
            <person name="Skokan R."/>
            <person name="Toyoda A."/>
            <person name="Suzuki Y."/>
            <person name="Kagoshima H."/>
            <person name="Schijlen E."/>
            <person name="Tajeshwar N."/>
            <person name="Catarino B."/>
            <person name="Hetherington A.J."/>
            <person name="Saltykova A."/>
            <person name="Bonnot C."/>
            <person name="Breuninger H."/>
            <person name="Symeonidi A."/>
            <person name="Radhakrishnan G.V."/>
            <person name="Van Nieuwerburgh F."/>
            <person name="Deforce D."/>
            <person name="Chang C."/>
            <person name="Karol K.G."/>
            <person name="Hedrich R."/>
            <person name="Ulvskov P."/>
            <person name="Glockner G."/>
            <person name="Delwiche C.F."/>
            <person name="Petrasek J."/>
            <person name="Van de Peer Y."/>
            <person name="Friml J."/>
            <person name="Beilby M."/>
            <person name="Dolan L."/>
            <person name="Kohara Y."/>
            <person name="Sugano S."/>
            <person name="Fujiyama A."/>
            <person name="Delaux P.-M."/>
            <person name="Quint M."/>
            <person name="TheiBen G."/>
            <person name="Hagemann M."/>
            <person name="Harholt J."/>
            <person name="Dunand C."/>
            <person name="Zachgo S."/>
            <person name="Langdale J."/>
            <person name="Maumus F."/>
            <person name="Straeten D.V.D."/>
            <person name="Gould S.B."/>
            <person name="Rensing S.A."/>
        </authorList>
    </citation>
    <scope>NUCLEOTIDE SEQUENCE [LARGE SCALE GENOMIC DNA]</scope>
    <source>
        <strain evidence="11 12">S276</strain>
    </source>
</reference>
<organism evidence="11 12">
    <name type="scientific">Chara braunii</name>
    <name type="common">Braun's stonewort</name>
    <dbReference type="NCBI Taxonomy" id="69332"/>
    <lineage>
        <taxon>Eukaryota</taxon>
        <taxon>Viridiplantae</taxon>
        <taxon>Streptophyta</taxon>
        <taxon>Charophyceae</taxon>
        <taxon>Charales</taxon>
        <taxon>Characeae</taxon>
        <taxon>Chara</taxon>
    </lineage>
</organism>
<sequence>MGDDVDFNDMSDGAMGENFDDDEEEPSAGAYEPHKEGEEKDITSDGGVKKLLVKAGEGYEKPEKDDEVSVHYTGTLLDGTQFDSSRDRGEPFTFKLGQGQVIKGWDKGVATMKKGERAILTCAPEYAYGKAGSPPSIPPDSTLKFDVELLSWTSVKDICRDGGVLKKVVKEGKKWEKPRELDQVSVKYEVRLTDGGKVVAKSPEEGVEFYVKEGHLIRAIPAAVPHMHKGEVALLTVRPDYGFGEGGREAEPSVPPNASLTVDLELVGWKTVENVTDDGQVVKKVLKKGTGYEKPNEGATVNVKLLGTLEDGSVFESRGVDEGDELLTFVTGEEQVIPGLDKAVLLMKNEEKAVITVGPEYGYGATEYRGNKGVVPPNSKLTFEVDMVSFVKEKEPWDMDNAEKVETATKRKVDGNALFKAGKIARASKKYEKAVKLIDHDSSFDDEQKKLAKALKIACNLNNAACKLKLKDYKETVKLCSKVLESDSQNVKALYRRAHAYMGTDDLDLAEYDLKKATDIDPENRDVKLAVKELKRRQRVQNQQEAKLYGNMFARLSKMEEMEAKESKASDNDMKVDAPPPAVPVA</sequence>
<feature type="repeat" description="TPR" evidence="8">
    <location>
        <begin position="491"/>
        <end position="524"/>
    </location>
</feature>
<dbReference type="Proteomes" id="UP000265515">
    <property type="component" value="Unassembled WGS sequence"/>
</dbReference>
<proteinExistence type="predicted"/>
<dbReference type="STRING" id="69332.A0A388LBF1"/>
<keyword evidence="4 8" id="KW-0802">TPR repeat</keyword>
<dbReference type="GO" id="GO:0003755">
    <property type="term" value="F:peptidyl-prolyl cis-trans isomerase activity"/>
    <property type="evidence" value="ECO:0007669"/>
    <property type="project" value="UniProtKB-KW"/>
</dbReference>
<evidence type="ECO:0000256" key="1">
    <source>
        <dbReference type="ARBA" id="ARBA00000971"/>
    </source>
</evidence>
<keyword evidence="3" id="KW-0677">Repeat</keyword>
<dbReference type="SMART" id="SM00028">
    <property type="entry name" value="TPR"/>
    <property type="match status" value="3"/>
</dbReference>
<dbReference type="AlphaFoldDB" id="A0A388LBF1"/>
<dbReference type="SUPFAM" id="SSF54534">
    <property type="entry name" value="FKBP-like"/>
    <property type="match status" value="3"/>
</dbReference>
<feature type="compositionally biased region" description="Basic and acidic residues" evidence="9">
    <location>
        <begin position="560"/>
        <end position="576"/>
    </location>
</feature>
<dbReference type="FunFam" id="3.10.50.40:FF:000025">
    <property type="entry name" value="Peptidylprolyl isomerase"/>
    <property type="match status" value="1"/>
</dbReference>
<protein>
    <recommendedName>
        <fullName evidence="2 7">peptidylprolyl isomerase</fullName>
        <ecNumber evidence="2 7">5.2.1.8</ecNumber>
    </recommendedName>
</protein>
<feature type="domain" description="PPIase FKBP-type" evidence="10">
    <location>
        <begin position="298"/>
        <end position="391"/>
    </location>
</feature>
<dbReference type="PANTHER" id="PTHR46512">
    <property type="entry name" value="PEPTIDYLPROLYL ISOMERASE"/>
    <property type="match status" value="1"/>
</dbReference>
<keyword evidence="5 7" id="KW-0697">Rotamase</keyword>
<keyword evidence="6 7" id="KW-0413">Isomerase</keyword>
<evidence type="ECO:0000259" key="10">
    <source>
        <dbReference type="PROSITE" id="PS50059"/>
    </source>
</evidence>
<feature type="domain" description="PPIase FKBP-type" evidence="10">
    <location>
        <begin position="65"/>
        <end position="153"/>
    </location>
</feature>
<feature type="compositionally biased region" description="Basic and acidic residues" evidence="9">
    <location>
        <begin position="32"/>
        <end position="43"/>
    </location>
</feature>
<evidence type="ECO:0000256" key="3">
    <source>
        <dbReference type="ARBA" id="ARBA00022737"/>
    </source>
</evidence>
<accession>A0A388LBF1</accession>
<comment type="catalytic activity">
    <reaction evidence="1 7">
        <text>[protein]-peptidylproline (omega=180) = [protein]-peptidylproline (omega=0)</text>
        <dbReference type="Rhea" id="RHEA:16237"/>
        <dbReference type="Rhea" id="RHEA-COMP:10747"/>
        <dbReference type="Rhea" id="RHEA-COMP:10748"/>
        <dbReference type="ChEBI" id="CHEBI:83833"/>
        <dbReference type="ChEBI" id="CHEBI:83834"/>
        <dbReference type="EC" id="5.2.1.8"/>
    </reaction>
</comment>
<dbReference type="InterPro" id="IPR019734">
    <property type="entry name" value="TPR_rpt"/>
</dbReference>
<dbReference type="PANTHER" id="PTHR46512:SF9">
    <property type="entry name" value="PEPTIDYLPROLYL ISOMERASE"/>
    <property type="match status" value="1"/>
</dbReference>
<evidence type="ECO:0000256" key="6">
    <source>
        <dbReference type="ARBA" id="ARBA00023235"/>
    </source>
</evidence>
<dbReference type="EC" id="5.2.1.8" evidence="2 7"/>
<feature type="region of interest" description="Disordered" evidence="9">
    <location>
        <begin position="560"/>
        <end position="586"/>
    </location>
</feature>
<evidence type="ECO:0000313" key="12">
    <source>
        <dbReference type="Proteomes" id="UP000265515"/>
    </source>
</evidence>
<dbReference type="InterPro" id="IPR001179">
    <property type="entry name" value="PPIase_FKBP_dom"/>
</dbReference>
<comment type="caution">
    <text evidence="11">The sequence shown here is derived from an EMBL/GenBank/DDBJ whole genome shotgun (WGS) entry which is preliminary data.</text>
</comment>
<dbReference type="OMA" id="KQFRWIL"/>
<dbReference type="Pfam" id="PF00254">
    <property type="entry name" value="FKBP_C"/>
    <property type="match status" value="3"/>
</dbReference>
<evidence type="ECO:0000256" key="2">
    <source>
        <dbReference type="ARBA" id="ARBA00013194"/>
    </source>
</evidence>
<dbReference type="InterPro" id="IPR050754">
    <property type="entry name" value="FKBP4/5/8-like"/>
</dbReference>
<dbReference type="FunFam" id="1.25.40.10:FF:000008">
    <property type="entry name" value="Peptidylprolyl isomerase"/>
    <property type="match status" value="1"/>
</dbReference>
<evidence type="ECO:0000256" key="8">
    <source>
        <dbReference type="PROSITE-ProRule" id="PRU00339"/>
    </source>
</evidence>
<feature type="domain" description="PPIase FKBP-type" evidence="10">
    <location>
        <begin position="181"/>
        <end position="270"/>
    </location>
</feature>
<dbReference type="PROSITE" id="PS50005">
    <property type="entry name" value="TPR"/>
    <property type="match status" value="1"/>
</dbReference>
<dbReference type="Gene3D" id="3.10.50.40">
    <property type="match status" value="3"/>
</dbReference>
<name>A0A388LBF1_CHABU</name>
<dbReference type="FunFam" id="3.10.50.40:FF:000017">
    <property type="entry name" value="Peptidylprolyl isomerase"/>
    <property type="match status" value="1"/>
</dbReference>
<dbReference type="Gene3D" id="1.25.40.10">
    <property type="entry name" value="Tetratricopeptide repeat domain"/>
    <property type="match status" value="1"/>
</dbReference>
<evidence type="ECO:0000256" key="9">
    <source>
        <dbReference type="SAM" id="MobiDB-lite"/>
    </source>
</evidence>
<dbReference type="InterPro" id="IPR011990">
    <property type="entry name" value="TPR-like_helical_dom_sf"/>
</dbReference>
<evidence type="ECO:0000256" key="7">
    <source>
        <dbReference type="PROSITE-ProRule" id="PRU00277"/>
    </source>
</evidence>
<dbReference type="PROSITE" id="PS50059">
    <property type="entry name" value="FKBP_PPIASE"/>
    <property type="match status" value="3"/>
</dbReference>